<gene>
    <name evidence="1" type="ORF">AYI69_g4495</name>
</gene>
<accession>A0A1R1YD63</accession>
<organism evidence="1 2">
    <name type="scientific">Smittium culicis</name>
    <dbReference type="NCBI Taxonomy" id="133412"/>
    <lineage>
        <taxon>Eukaryota</taxon>
        <taxon>Fungi</taxon>
        <taxon>Fungi incertae sedis</taxon>
        <taxon>Zoopagomycota</taxon>
        <taxon>Kickxellomycotina</taxon>
        <taxon>Harpellomycetes</taxon>
        <taxon>Harpellales</taxon>
        <taxon>Legeriomycetaceae</taxon>
        <taxon>Smittium</taxon>
    </lineage>
</organism>
<reference evidence="2" key="1">
    <citation type="submission" date="2017-01" db="EMBL/GenBank/DDBJ databases">
        <authorList>
            <person name="Wang Y."/>
            <person name="White M."/>
            <person name="Kvist S."/>
            <person name="Moncalvo J.-M."/>
        </authorList>
    </citation>
    <scope>NUCLEOTIDE SEQUENCE [LARGE SCALE GENOMIC DNA]</scope>
    <source>
        <strain evidence="2">ID-206-W2</strain>
    </source>
</reference>
<keyword evidence="2" id="KW-1185">Reference proteome</keyword>
<dbReference type="EMBL" id="LSSM01001740">
    <property type="protein sequence ID" value="OMJ24858.1"/>
    <property type="molecule type" value="Genomic_DNA"/>
</dbReference>
<evidence type="ECO:0000313" key="1">
    <source>
        <dbReference type="EMBL" id="OMJ24858.1"/>
    </source>
</evidence>
<name>A0A1R1YD63_9FUNG</name>
<protein>
    <submittedName>
        <fullName evidence="1">Uncharacterized protein</fullName>
    </submittedName>
</protein>
<proteinExistence type="predicted"/>
<dbReference type="Proteomes" id="UP000187429">
    <property type="component" value="Unassembled WGS sequence"/>
</dbReference>
<sequence length="83" mass="9251">MCESFSILNNDTIDKKDGCKKIRVSTFDGYKASIITINIDDIQERLIELGAEQIDPFSASFTKTSIVPDFDLVLPFYPSGISI</sequence>
<dbReference type="AlphaFoldDB" id="A0A1R1YD63"/>
<evidence type="ECO:0000313" key="2">
    <source>
        <dbReference type="Proteomes" id="UP000187429"/>
    </source>
</evidence>
<comment type="caution">
    <text evidence="1">The sequence shown here is derived from an EMBL/GenBank/DDBJ whole genome shotgun (WGS) entry which is preliminary data.</text>
</comment>